<comment type="function">
    <text evidence="9 10">Catalyzes the ferrous insertion into protoporphyrin IX.</text>
</comment>
<keyword evidence="5 9" id="KW-0350">Heme biosynthesis</keyword>
<comment type="catalytic activity">
    <reaction evidence="8">
        <text>Fe-coproporphyrin III + 2 H(+) = coproporphyrin III + Fe(2+)</text>
        <dbReference type="Rhea" id="RHEA:49572"/>
        <dbReference type="ChEBI" id="CHEBI:15378"/>
        <dbReference type="ChEBI" id="CHEBI:29033"/>
        <dbReference type="ChEBI" id="CHEBI:68438"/>
        <dbReference type="ChEBI" id="CHEBI:131725"/>
        <dbReference type="EC" id="4.99.1.9"/>
    </reaction>
    <physiologicalReaction direction="right-to-left" evidence="8">
        <dbReference type="Rhea" id="RHEA:49574"/>
    </physiologicalReaction>
</comment>
<gene>
    <name evidence="9" type="primary">hemH</name>
    <name evidence="11" type="ORF">IC617_17570</name>
</gene>
<accession>A0A8J6QKZ5</accession>
<dbReference type="Gene3D" id="3.40.50.1400">
    <property type="match status" value="2"/>
</dbReference>
<evidence type="ECO:0000256" key="9">
    <source>
        <dbReference type="HAMAP-Rule" id="MF_00323"/>
    </source>
</evidence>
<evidence type="ECO:0000256" key="5">
    <source>
        <dbReference type="ARBA" id="ARBA00023133"/>
    </source>
</evidence>
<keyword evidence="12" id="KW-1185">Reference proteome</keyword>
<dbReference type="GO" id="GO:0006783">
    <property type="term" value="P:heme biosynthetic process"/>
    <property type="evidence" value="ECO:0007669"/>
    <property type="project" value="UniProtKB-UniRule"/>
</dbReference>
<dbReference type="FunFam" id="3.40.50.1400:FF:000002">
    <property type="entry name" value="Ferrochelatase"/>
    <property type="match status" value="1"/>
</dbReference>
<sequence>MDLQLKPQQYGVLLVNLGTPDEPTPAAVRRYLKQFLSDKRVVDVPRAIWWPVLNGIILPIRSPKVAKAYQTIWQGDSPLRTIGVAQAAALRQRLLIDFAVDCPVELAMTYGNPSIPDAIERLRQAGAERIVVMPLYPQYSATTTASVADAVNAAVANIRHIPQLRMVHHYYDHPLYIKALAGSVKSHWQQHGRSDLLMMSFHGIPERYAKLGDPYPKHCQATAEAVAKALELASDEWQLTYQSRFGREPWLQPYTDETLESLPAKGTKSVDIMCPAFAADCLETLEEIAEENKEVFVEAGGEQYRYIGALNDSPCHIKLLSVLVAEQLNGW</sequence>
<keyword evidence="2 9" id="KW-0963">Cytoplasm</keyword>
<dbReference type="HAMAP" id="MF_00323">
    <property type="entry name" value="Ferrochelatase"/>
    <property type="match status" value="1"/>
</dbReference>
<evidence type="ECO:0000313" key="12">
    <source>
        <dbReference type="Proteomes" id="UP000638014"/>
    </source>
</evidence>
<dbReference type="PROSITE" id="PS00534">
    <property type="entry name" value="FERROCHELATASE"/>
    <property type="match status" value="1"/>
</dbReference>
<evidence type="ECO:0000256" key="7">
    <source>
        <dbReference type="ARBA" id="ARBA00023244"/>
    </source>
</evidence>
<dbReference type="GO" id="GO:0005737">
    <property type="term" value="C:cytoplasm"/>
    <property type="evidence" value="ECO:0007669"/>
    <property type="project" value="UniProtKB-SubCell"/>
</dbReference>
<evidence type="ECO:0000256" key="1">
    <source>
        <dbReference type="ARBA" id="ARBA00007718"/>
    </source>
</evidence>
<keyword evidence="6 9" id="KW-0456">Lyase</keyword>
<keyword evidence="3 9" id="KW-0479">Metal-binding</keyword>
<dbReference type="AlphaFoldDB" id="A0A8J6QKZ5"/>
<dbReference type="InterPro" id="IPR019772">
    <property type="entry name" value="Ferrochelatase_AS"/>
</dbReference>
<feature type="binding site" evidence="9">
    <location>
        <position position="202"/>
    </location>
    <ligand>
        <name>Fe(2+)</name>
        <dbReference type="ChEBI" id="CHEBI:29033"/>
    </ligand>
</feature>
<evidence type="ECO:0000256" key="3">
    <source>
        <dbReference type="ARBA" id="ARBA00022723"/>
    </source>
</evidence>
<dbReference type="Proteomes" id="UP000638014">
    <property type="component" value="Unassembled WGS sequence"/>
</dbReference>
<dbReference type="CDD" id="cd03411">
    <property type="entry name" value="Ferrochelatase_N"/>
    <property type="match status" value="1"/>
</dbReference>
<comment type="catalytic activity">
    <reaction evidence="9 10">
        <text>heme b + 2 H(+) = protoporphyrin IX + Fe(2+)</text>
        <dbReference type="Rhea" id="RHEA:22584"/>
        <dbReference type="ChEBI" id="CHEBI:15378"/>
        <dbReference type="ChEBI" id="CHEBI:29033"/>
        <dbReference type="ChEBI" id="CHEBI:57306"/>
        <dbReference type="ChEBI" id="CHEBI:60344"/>
        <dbReference type="EC" id="4.98.1.1"/>
    </reaction>
</comment>
<proteinExistence type="inferred from homology"/>
<dbReference type="Pfam" id="PF00762">
    <property type="entry name" value="Ferrochelatase"/>
    <property type="match status" value="1"/>
</dbReference>
<dbReference type="SUPFAM" id="SSF53800">
    <property type="entry name" value="Chelatase"/>
    <property type="match status" value="1"/>
</dbReference>
<dbReference type="UniPathway" id="UPA00252">
    <property type="reaction ID" value="UER00325"/>
</dbReference>
<comment type="pathway">
    <text evidence="9 10">Porphyrin-containing compound metabolism; protoheme biosynthesis; protoheme from protoporphyrin-IX: step 1/1.</text>
</comment>
<keyword evidence="7 9" id="KW-0627">Porphyrin biosynthesis</keyword>
<evidence type="ECO:0000256" key="6">
    <source>
        <dbReference type="ARBA" id="ARBA00023239"/>
    </source>
</evidence>
<comment type="caution">
    <text evidence="11">The sequence shown here is derived from an EMBL/GenBank/DDBJ whole genome shotgun (WGS) entry which is preliminary data.</text>
</comment>
<organism evidence="11 12">
    <name type="scientific">Neiella litorisoli</name>
    <dbReference type="NCBI Taxonomy" id="2771431"/>
    <lineage>
        <taxon>Bacteria</taxon>
        <taxon>Pseudomonadati</taxon>
        <taxon>Pseudomonadota</taxon>
        <taxon>Gammaproteobacteria</taxon>
        <taxon>Alteromonadales</taxon>
        <taxon>Echinimonadaceae</taxon>
        <taxon>Neiella</taxon>
    </lineage>
</organism>
<dbReference type="GO" id="GO:0046872">
    <property type="term" value="F:metal ion binding"/>
    <property type="evidence" value="ECO:0007669"/>
    <property type="project" value="UniProtKB-KW"/>
</dbReference>
<comment type="similarity">
    <text evidence="1 9 10">Belongs to the ferrochelatase family.</text>
</comment>
<dbReference type="NCBIfam" id="TIGR00109">
    <property type="entry name" value="hemH"/>
    <property type="match status" value="1"/>
</dbReference>
<dbReference type="EC" id="4.98.1.1" evidence="9 10"/>
<evidence type="ECO:0000256" key="10">
    <source>
        <dbReference type="RuleBase" id="RU000607"/>
    </source>
</evidence>
<comment type="subcellular location">
    <subcellularLocation>
        <location evidence="9 10">Cytoplasm</location>
    </subcellularLocation>
</comment>
<name>A0A8J6QKZ5_9GAMM</name>
<dbReference type="EMBL" id="JACXAF010000032">
    <property type="protein sequence ID" value="MBD1391239.1"/>
    <property type="molecule type" value="Genomic_DNA"/>
</dbReference>
<dbReference type="CDD" id="cd00419">
    <property type="entry name" value="Ferrochelatase_C"/>
    <property type="match status" value="1"/>
</dbReference>
<dbReference type="RefSeq" id="WP_191146297.1">
    <property type="nucleotide sequence ID" value="NZ_JACXAF010000032.1"/>
</dbReference>
<evidence type="ECO:0000256" key="8">
    <source>
        <dbReference type="ARBA" id="ARBA00024536"/>
    </source>
</evidence>
<dbReference type="GO" id="GO:0004325">
    <property type="term" value="F:ferrochelatase activity"/>
    <property type="evidence" value="ECO:0007669"/>
    <property type="project" value="UniProtKB-UniRule"/>
</dbReference>
<evidence type="ECO:0000256" key="2">
    <source>
        <dbReference type="ARBA" id="ARBA00022490"/>
    </source>
</evidence>
<dbReference type="PANTHER" id="PTHR11108">
    <property type="entry name" value="FERROCHELATASE"/>
    <property type="match status" value="1"/>
</dbReference>
<dbReference type="InterPro" id="IPR033659">
    <property type="entry name" value="Ferrochelatase_N"/>
</dbReference>
<feature type="binding site" evidence="9">
    <location>
        <position position="283"/>
    </location>
    <ligand>
        <name>Fe(2+)</name>
        <dbReference type="ChEBI" id="CHEBI:29033"/>
    </ligand>
</feature>
<dbReference type="PANTHER" id="PTHR11108:SF1">
    <property type="entry name" value="FERROCHELATASE, MITOCHONDRIAL"/>
    <property type="match status" value="1"/>
</dbReference>
<reference evidence="11" key="1">
    <citation type="submission" date="2020-09" db="EMBL/GenBank/DDBJ databases">
        <title>A novel bacterium of genus Neiella, isolated from South China Sea.</title>
        <authorList>
            <person name="Huang H."/>
            <person name="Mo K."/>
            <person name="Hu Y."/>
        </authorList>
    </citation>
    <scope>NUCLEOTIDE SEQUENCE</scope>
    <source>
        <strain evidence="11">HB171785</strain>
    </source>
</reference>
<evidence type="ECO:0000313" key="11">
    <source>
        <dbReference type="EMBL" id="MBD1391239.1"/>
    </source>
</evidence>
<evidence type="ECO:0000256" key="4">
    <source>
        <dbReference type="ARBA" id="ARBA00023004"/>
    </source>
</evidence>
<keyword evidence="4 9" id="KW-0408">Iron</keyword>
<protein>
    <recommendedName>
        <fullName evidence="9 10">Ferrochelatase</fullName>
        <ecNumber evidence="9 10">4.98.1.1</ecNumber>
    </recommendedName>
    <alternativeName>
        <fullName evidence="9">Heme synthase</fullName>
    </alternativeName>
    <alternativeName>
        <fullName evidence="9">Protoheme ferro-lyase</fullName>
    </alternativeName>
</protein>
<dbReference type="InterPro" id="IPR001015">
    <property type="entry name" value="Ferrochelatase"/>
</dbReference>
<dbReference type="InterPro" id="IPR033644">
    <property type="entry name" value="Ferrochelatase_C"/>
</dbReference>